<feature type="transmembrane region" description="Helical" evidence="7">
    <location>
        <begin position="194"/>
        <end position="215"/>
    </location>
</feature>
<dbReference type="InterPro" id="IPR002528">
    <property type="entry name" value="MATE_fam"/>
</dbReference>
<reference evidence="8 9" key="1">
    <citation type="journal article" date="2019" name="Gut">
        <title>Antibiotics-induced monodominance of a novel gut bacterial order.</title>
        <authorList>
            <person name="Hildebrand F."/>
            <person name="Moitinho-Silva L."/>
            <person name="Blasche S."/>
            <person name="Jahn M.T."/>
            <person name="Gossmann T.I."/>
            <person name="Heuerta-Cepas J."/>
            <person name="Hercog R."/>
            <person name="Luetge M."/>
            <person name="Bahram M."/>
            <person name="Pryszlak A."/>
            <person name="Alves R.J."/>
            <person name="Waszak S.M."/>
            <person name="Zhu A."/>
            <person name="Ye L."/>
            <person name="Costea P.I."/>
            <person name="Aalvink S."/>
            <person name="Belzer C."/>
            <person name="Forslund S.K."/>
            <person name="Sunagawa S."/>
            <person name="Hentschel U."/>
            <person name="Merten C."/>
            <person name="Patil K.R."/>
            <person name="Benes V."/>
            <person name="Bork P."/>
        </authorList>
    </citation>
    <scope>NUCLEOTIDE SEQUENCE [LARGE SCALE GENOMIC DNA]</scope>
    <source>
        <strain evidence="8 9">HDS1380</strain>
    </source>
</reference>
<dbReference type="GO" id="GO:0005886">
    <property type="term" value="C:plasma membrane"/>
    <property type="evidence" value="ECO:0007669"/>
    <property type="project" value="UniProtKB-SubCell"/>
</dbReference>
<gene>
    <name evidence="8" type="ORF">ESZ91_08450</name>
</gene>
<protein>
    <submittedName>
        <fullName evidence="8">MATE family efflux transporter</fullName>
    </submittedName>
</protein>
<keyword evidence="9" id="KW-1185">Reference proteome</keyword>
<feature type="transmembrane region" description="Helical" evidence="7">
    <location>
        <begin position="49"/>
        <end position="82"/>
    </location>
</feature>
<evidence type="ECO:0000313" key="8">
    <source>
        <dbReference type="EMBL" id="RXZ62412.1"/>
    </source>
</evidence>
<dbReference type="GO" id="GO:0042910">
    <property type="term" value="F:xenobiotic transmembrane transporter activity"/>
    <property type="evidence" value="ECO:0007669"/>
    <property type="project" value="InterPro"/>
</dbReference>
<dbReference type="GO" id="GO:0015297">
    <property type="term" value="F:antiporter activity"/>
    <property type="evidence" value="ECO:0007669"/>
    <property type="project" value="InterPro"/>
</dbReference>
<comment type="caution">
    <text evidence="8">The sequence shown here is derived from an EMBL/GenBank/DDBJ whole genome shotgun (WGS) entry which is preliminary data.</text>
</comment>
<organism evidence="8 9">
    <name type="scientific">Candidatus Borkfalkia ceftriaxoniphila</name>
    <dbReference type="NCBI Taxonomy" id="2508949"/>
    <lineage>
        <taxon>Bacteria</taxon>
        <taxon>Bacillati</taxon>
        <taxon>Bacillota</taxon>
        <taxon>Clostridia</taxon>
        <taxon>Christensenellales</taxon>
        <taxon>Christensenellaceae</taxon>
        <taxon>Candidatus Borkfalkia</taxon>
    </lineage>
</organism>
<sequence>MKGYKDLTTGSPFKNILFFCIPIFIGNIFQQLYSMVDTIIVGQTISLDALAAVGCTGSVNFLILGFISGVCSGFGVLIAQFYGAGDEENVRRSVGTSYVLCIAVTAVVTAVAVATAMPLLKLMRTDSAIIGDAYDYIIVIFWGIGATTLYNMASCMLRAIGDSRAPLYFLIFASVLNIGLDYLCILVFRMGVAGAGVATVLSQLVSGVLCLLYALKKYKILRTRRRHFWTNALFGWKHLKVGLPMALQFSITAIGVMVVQSVLNTMGTDTVAAYTAASKIDSIAQQPFVAIGAAIATYCAQNYGAKQYGRIKKGMNIGLLLTVIFSAAGFLLILLLKKPLILLFAGEDYERIYDNAAMYLYINAGTYLLLGLIFLYRNGIQGMGFSAVTMLAGGAELVMRIVAALIFARYWGYIGVCSANPAAWFGADVILVIVYAVLAKKSIPTAKTPKRKHHSPFEDREIAR</sequence>
<dbReference type="PIRSF" id="PIRSF006603">
    <property type="entry name" value="DinF"/>
    <property type="match status" value="1"/>
</dbReference>
<feature type="transmembrane region" description="Helical" evidence="7">
    <location>
        <begin position="241"/>
        <end position="263"/>
    </location>
</feature>
<feature type="transmembrane region" description="Helical" evidence="7">
    <location>
        <begin position="356"/>
        <end position="376"/>
    </location>
</feature>
<evidence type="ECO:0000256" key="5">
    <source>
        <dbReference type="ARBA" id="ARBA00022989"/>
    </source>
</evidence>
<dbReference type="Proteomes" id="UP000291269">
    <property type="component" value="Unassembled WGS sequence"/>
</dbReference>
<dbReference type="InterPro" id="IPR048279">
    <property type="entry name" value="MdtK-like"/>
</dbReference>
<proteinExistence type="predicted"/>
<dbReference type="PANTHER" id="PTHR43549:SF3">
    <property type="entry name" value="MULTIDRUG RESISTANCE PROTEIN YPNP-RELATED"/>
    <property type="match status" value="1"/>
</dbReference>
<evidence type="ECO:0000256" key="6">
    <source>
        <dbReference type="ARBA" id="ARBA00023136"/>
    </source>
</evidence>
<accession>A0A4Q2KGG1</accession>
<dbReference type="CDD" id="cd13138">
    <property type="entry name" value="MATE_yoeA_like"/>
    <property type="match status" value="1"/>
</dbReference>
<feature type="transmembrane region" description="Helical" evidence="7">
    <location>
        <begin position="12"/>
        <end position="29"/>
    </location>
</feature>
<dbReference type="InterPro" id="IPR052031">
    <property type="entry name" value="Membrane_Transporter-Flippase"/>
</dbReference>
<evidence type="ECO:0000256" key="2">
    <source>
        <dbReference type="ARBA" id="ARBA00022448"/>
    </source>
</evidence>
<feature type="transmembrane region" description="Helical" evidence="7">
    <location>
        <begin position="165"/>
        <end position="188"/>
    </location>
</feature>
<feature type="transmembrane region" description="Helical" evidence="7">
    <location>
        <begin position="317"/>
        <end position="336"/>
    </location>
</feature>
<dbReference type="RefSeq" id="WP_129226144.1">
    <property type="nucleotide sequence ID" value="NZ_SDOZ01000002.1"/>
</dbReference>
<dbReference type="EMBL" id="SDOZ01000002">
    <property type="protein sequence ID" value="RXZ62412.1"/>
    <property type="molecule type" value="Genomic_DNA"/>
</dbReference>
<evidence type="ECO:0000256" key="1">
    <source>
        <dbReference type="ARBA" id="ARBA00004651"/>
    </source>
</evidence>
<dbReference type="OrthoDB" id="9776324at2"/>
<dbReference type="AlphaFoldDB" id="A0A4Q2KGG1"/>
<dbReference type="PANTHER" id="PTHR43549">
    <property type="entry name" value="MULTIDRUG RESISTANCE PROTEIN YPNP-RELATED"/>
    <property type="match status" value="1"/>
</dbReference>
<comment type="subcellular location">
    <subcellularLocation>
        <location evidence="1">Cell membrane</location>
        <topology evidence="1">Multi-pass membrane protein</topology>
    </subcellularLocation>
</comment>
<dbReference type="NCBIfam" id="TIGR00797">
    <property type="entry name" value="matE"/>
    <property type="match status" value="1"/>
</dbReference>
<feature type="transmembrane region" description="Helical" evidence="7">
    <location>
        <begin position="423"/>
        <end position="443"/>
    </location>
</feature>
<evidence type="ECO:0000256" key="3">
    <source>
        <dbReference type="ARBA" id="ARBA00022475"/>
    </source>
</evidence>
<name>A0A4Q2KGG1_9FIRM</name>
<keyword evidence="2" id="KW-0813">Transport</keyword>
<feature type="transmembrane region" description="Helical" evidence="7">
    <location>
        <begin position="136"/>
        <end position="153"/>
    </location>
</feature>
<dbReference type="Pfam" id="PF01554">
    <property type="entry name" value="MatE"/>
    <property type="match status" value="2"/>
</dbReference>
<keyword evidence="3" id="KW-1003">Cell membrane</keyword>
<feature type="transmembrane region" description="Helical" evidence="7">
    <location>
        <begin position="283"/>
        <end position="305"/>
    </location>
</feature>
<evidence type="ECO:0000313" key="9">
    <source>
        <dbReference type="Proteomes" id="UP000291269"/>
    </source>
</evidence>
<evidence type="ECO:0000256" key="7">
    <source>
        <dbReference type="SAM" id="Phobius"/>
    </source>
</evidence>
<keyword evidence="5 7" id="KW-1133">Transmembrane helix</keyword>
<feature type="transmembrane region" description="Helical" evidence="7">
    <location>
        <begin position="388"/>
        <end position="411"/>
    </location>
</feature>
<evidence type="ECO:0000256" key="4">
    <source>
        <dbReference type="ARBA" id="ARBA00022692"/>
    </source>
</evidence>
<feature type="transmembrane region" description="Helical" evidence="7">
    <location>
        <begin position="94"/>
        <end position="116"/>
    </location>
</feature>
<keyword evidence="6 7" id="KW-0472">Membrane</keyword>
<keyword evidence="4 7" id="KW-0812">Transmembrane</keyword>